<comment type="caution">
    <text evidence="2">The sequence shown here is derived from an EMBL/GenBank/DDBJ whole genome shotgun (WGS) entry which is preliminary data.</text>
</comment>
<gene>
    <name evidence="2" type="ORF">BLNAU_19600</name>
</gene>
<evidence type="ECO:0000256" key="1">
    <source>
        <dbReference type="SAM" id="MobiDB-lite"/>
    </source>
</evidence>
<evidence type="ECO:0000313" key="2">
    <source>
        <dbReference type="EMBL" id="KAK2945471.1"/>
    </source>
</evidence>
<reference evidence="2 3" key="1">
    <citation type="journal article" date="2022" name="bioRxiv">
        <title>Genomics of Preaxostyla Flagellates Illuminates Evolutionary Transitions and the Path Towards Mitochondrial Loss.</title>
        <authorList>
            <person name="Novak L.V.F."/>
            <person name="Treitli S.C."/>
            <person name="Pyrih J."/>
            <person name="Halakuc P."/>
            <person name="Pipaliya S.V."/>
            <person name="Vacek V."/>
            <person name="Brzon O."/>
            <person name="Soukal P."/>
            <person name="Eme L."/>
            <person name="Dacks J.B."/>
            <person name="Karnkowska A."/>
            <person name="Elias M."/>
            <person name="Hampl V."/>
        </authorList>
    </citation>
    <scope>NUCLEOTIDE SEQUENCE [LARGE SCALE GENOMIC DNA]</scope>
    <source>
        <strain evidence="2">NAU3</strain>
        <tissue evidence="2">Gut</tissue>
    </source>
</reference>
<name>A0ABQ9X114_9EUKA</name>
<feature type="region of interest" description="Disordered" evidence="1">
    <location>
        <begin position="47"/>
        <end position="72"/>
    </location>
</feature>
<dbReference type="EMBL" id="JARBJD010000259">
    <property type="protein sequence ID" value="KAK2945471.1"/>
    <property type="molecule type" value="Genomic_DNA"/>
</dbReference>
<organism evidence="2 3">
    <name type="scientific">Blattamonas nauphoetae</name>
    <dbReference type="NCBI Taxonomy" id="2049346"/>
    <lineage>
        <taxon>Eukaryota</taxon>
        <taxon>Metamonada</taxon>
        <taxon>Preaxostyla</taxon>
        <taxon>Oxymonadida</taxon>
        <taxon>Blattamonas</taxon>
    </lineage>
</organism>
<sequence>MECSIERGADTTERSGIEGEGVLACTVVVFVSERPWIAKQYSSSLHSERVVRSAHTPTPSQPSDPTSPLPHTIHIVPPPVDADGRLIDISLISILHFQSIELHGQANVPNSRDESDDDESQKTTIEDLAESVETVTALSTITARPVSSFFIDSIWLEPIFDRRLDPSLP</sequence>
<dbReference type="Proteomes" id="UP001281761">
    <property type="component" value="Unassembled WGS sequence"/>
</dbReference>
<evidence type="ECO:0000313" key="3">
    <source>
        <dbReference type="Proteomes" id="UP001281761"/>
    </source>
</evidence>
<keyword evidence="3" id="KW-1185">Reference proteome</keyword>
<accession>A0ABQ9X114</accession>
<protein>
    <submittedName>
        <fullName evidence="2">Uncharacterized protein</fullName>
    </submittedName>
</protein>
<proteinExistence type="predicted"/>
<feature type="compositionally biased region" description="Pro residues" evidence="1">
    <location>
        <begin position="59"/>
        <end position="68"/>
    </location>
</feature>